<sequence>MKKVLIILLVLLLLGGGGAAAWWFYFRADPNAPPPPPPTPELSQLTIPEKSEDSLVVNIVKNGKIEKHFFFRFTLIFDAPEKRDKASKLMPVLINDFNEELHGLMARKLVEESKYDPDLIQKQLQKVCDRRLGAGTVYQVSVTNMERAE</sequence>
<dbReference type="EMBL" id="JAUYVI010000003">
    <property type="protein sequence ID" value="MDQ7248245.1"/>
    <property type="molecule type" value="Genomic_DNA"/>
</dbReference>
<accession>A0ABU0YKI7</accession>
<keyword evidence="2" id="KW-1185">Reference proteome</keyword>
<evidence type="ECO:0000313" key="2">
    <source>
        <dbReference type="Proteomes" id="UP001230156"/>
    </source>
</evidence>
<evidence type="ECO:0008006" key="3">
    <source>
        <dbReference type="Google" id="ProtNLM"/>
    </source>
</evidence>
<organism evidence="1 2">
    <name type="scientific">Dongia sedimenti</name>
    <dbReference type="NCBI Taxonomy" id="3064282"/>
    <lineage>
        <taxon>Bacteria</taxon>
        <taxon>Pseudomonadati</taxon>
        <taxon>Pseudomonadota</taxon>
        <taxon>Alphaproteobacteria</taxon>
        <taxon>Rhodospirillales</taxon>
        <taxon>Dongiaceae</taxon>
        <taxon>Dongia</taxon>
    </lineage>
</organism>
<protein>
    <recommendedName>
        <fullName evidence="3">Flagellar protein FliL</fullName>
    </recommendedName>
</protein>
<reference evidence="2" key="1">
    <citation type="submission" date="2023-08" db="EMBL/GenBank/DDBJ databases">
        <title>Rhodospirillaceae gen. nov., a novel taxon isolated from the Yangtze River Yuezi River estuary sludge.</title>
        <authorList>
            <person name="Ruan L."/>
        </authorList>
    </citation>
    <scope>NUCLEOTIDE SEQUENCE [LARGE SCALE GENOMIC DNA]</scope>
    <source>
        <strain evidence="2">R-7</strain>
    </source>
</reference>
<evidence type="ECO:0000313" key="1">
    <source>
        <dbReference type="EMBL" id="MDQ7248245.1"/>
    </source>
</evidence>
<dbReference type="Proteomes" id="UP001230156">
    <property type="component" value="Unassembled WGS sequence"/>
</dbReference>
<comment type="caution">
    <text evidence="1">The sequence shown here is derived from an EMBL/GenBank/DDBJ whole genome shotgun (WGS) entry which is preliminary data.</text>
</comment>
<name>A0ABU0YKI7_9PROT</name>
<dbReference type="RefSeq" id="WP_379955696.1">
    <property type="nucleotide sequence ID" value="NZ_JAUYVI010000003.1"/>
</dbReference>
<proteinExistence type="predicted"/>
<gene>
    <name evidence="1" type="ORF">Q8A70_11245</name>
</gene>